<evidence type="ECO:0000313" key="1">
    <source>
        <dbReference type="Proteomes" id="UP000887576"/>
    </source>
</evidence>
<name>A0AC34QIN6_9BILA</name>
<organism evidence="1 2">
    <name type="scientific">Panagrolaimus sp. JU765</name>
    <dbReference type="NCBI Taxonomy" id="591449"/>
    <lineage>
        <taxon>Eukaryota</taxon>
        <taxon>Metazoa</taxon>
        <taxon>Ecdysozoa</taxon>
        <taxon>Nematoda</taxon>
        <taxon>Chromadorea</taxon>
        <taxon>Rhabditida</taxon>
        <taxon>Tylenchina</taxon>
        <taxon>Panagrolaimomorpha</taxon>
        <taxon>Panagrolaimoidea</taxon>
        <taxon>Panagrolaimidae</taxon>
        <taxon>Panagrolaimus</taxon>
    </lineage>
</organism>
<dbReference type="Proteomes" id="UP000887576">
    <property type="component" value="Unplaced"/>
</dbReference>
<evidence type="ECO:0000313" key="2">
    <source>
        <dbReference type="WBParaSite" id="JU765_v2.g1669.t1"/>
    </source>
</evidence>
<accession>A0AC34QIN6</accession>
<protein>
    <submittedName>
        <fullName evidence="2">Uncharacterized protein</fullName>
    </submittedName>
</protein>
<proteinExistence type="predicted"/>
<reference evidence="2" key="1">
    <citation type="submission" date="2022-11" db="UniProtKB">
        <authorList>
            <consortium name="WormBaseParasite"/>
        </authorList>
    </citation>
    <scope>IDENTIFICATION</scope>
</reference>
<dbReference type="WBParaSite" id="JU765_v2.g1669.t1">
    <property type="protein sequence ID" value="JU765_v2.g1669.t1"/>
    <property type="gene ID" value="JU765_v2.g1669"/>
</dbReference>
<sequence length="210" mass="23900">MKAAKPCERVTGHKENDPAAKYRSDGKIDRVKLLMRKYPVVTLFPRDVTQLMLDMDRKQMTAYYQTGTELQCSTDRLSEFLLSNTAHERLHILFVGDDKTWTNYAWEAFTHECRSIRIVGDVSSLLIRKILAAQLYDSVYIGPSERKDDETYVATALSALKSSSQCIILNFSEFKSTTTADILGYLNHLAVPHCAIKSLMVFGENTMQIF</sequence>